<keyword evidence="5" id="KW-0732">Signal</keyword>
<evidence type="ECO:0000259" key="6">
    <source>
        <dbReference type="PROSITE" id="PS51123"/>
    </source>
</evidence>
<dbReference type="AlphaFoldDB" id="A0A1H6QTY0"/>
<dbReference type="InterPro" id="IPR006665">
    <property type="entry name" value="OmpA-like"/>
</dbReference>
<evidence type="ECO:0000313" key="7">
    <source>
        <dbReference type="EMBL" id="SEI47161.1"/>
    </source>
</evidence>
<dbReference type="Pfam" id="PF13441">
    <property type="entry name" value="Gly-zipper_YMGG"/>
    <property type="match status" value="1"/>
</dbReference>
<dbReference type="InterPro" id="IPR036737">
    <property type="entry name" value="OmpA-like_sf"/>
</dbReference>
<dbReference type="PANTHER" id="PTHR30329">
    <property type="entry name" value="STATOR ELEMENT OF FLAGELLAR MOTOR COMPLEX"/>
    <property type="match status" value="1"/>
</dbReference>
<organism evidence="7 8">
    <name type="scientific">Allopseudospirillum japonicum</name>
    <dbReference type="NCBI Taxonomy" id="64971"/>
    <lineage>
        <taxon>Bacteria</taxon>
        <taxon>Pseudomonadati</taxon>
        <taxon>Pseudomonadota</taxon>
        <taxon>Gammaproteobacteria</taxon>
        <taxon>Oceanospirillales</taxon>
        <taxon>Oceanospirillaceae</taxon>
        <taxon>Allopseudospirillum</taxon>
    </lineage>
</organism>
<dbReference type="RefSeq" id="WP_093308550.1">
    <property type="nucleotide sequence ID" value="NZ_FNYH01000002.1"/>
</dbReference>
<dbReference type="CDD" id="cd07185">
    <property type="entry name" value="OmpA_C-like"/>
    <property type="match status" value="1"/>
</dbReference>
<dbReference type="InterPro" id="IPR027367">
    <property type="entry name" value="Gly-zipper_YMGG"/>
</dbReference>
<dbReference type="GO" id="GO:0009279">
    <property type="term" value="C:cell outer membrane"/>
    <property type="evidence" value="ECO:0007669"/>
    <property type="project" value="UniProtKB-SubCell"/>
</dbReference>
<dbReference type="PRINTS" id="PR01021">
    <property type="entry name" value="OMPADOMAIN"/>
</dbReference>
<dbReference type="Gene3D" id="3.30.1330.60">
    <property type="entry name" value="OmpA-like domain"/>
    <property type="match status" value="1"/>
</dbReference>
<dbReference type="OrthoDB" id="9782229at2"/>
<feature type="signal peptide" evidence="5">
    <location>
        <begin position="1"/>
        <end position="26"/>
    </location>
</feature>
<dbReference type="STRING" id="64971.SAMN05421831_102211"/>
<evidence type="ECO:0000313" key="8">
    <source>
        <dbReference type="Proteomes" id="UP000242999"/>
    </source>
</evidence>
<evidence type="ECO:0000256" key="1">
    <source>
        <dbReference type="ARBA" id="ARBA00004442"/>
    </source>
</evidence>
<gene>
    <name evidence="7" type="ORF">SAMN05421831_102211</name>
</gene>
<name>A0A1H6QTY0_9GAMM</name>
<proteinExistence type="predicted"/>
<dbReference type="Proteomes" id="UP000242999">
    <property type="component" value="Unassembled WGS sequence"/>
</dbReference>
<dbReference type="PROSITE" id="PS51257">
    <property type="entry name" value="PROKAR_LIPOPROTEIN"/>
    <property type="match status" value="1"/>
</dbReference>
<sequence>MSKASQLRFYALPLAMSLIVSGCATVNPYTGEQQTSNATTGAMIGAGVGAIAGATHSSSHRLDKALIGAAAGAALGSGIGYYMDVQETKLRQRLQGTGVSVTRNGENIILNMPNAITFANDATQLNSSAYSVLDSVAIVLKEYPKTRVLVAGHTDSIGSESYNQRLSELRANAVGNYLARGGIAISRLMMMGYGESQPVADNRVESGRSQNRRVEIQLQPL</sequence>
<dbReference type="Pfam" id="PF00691">
    <property type="entry name" value="OmpA"/>
    <property type="match status" value="1"/>
</dbReference>
<dbReference type="InterPro" id="IPR050330">
    <property type="entry name" value="Bact_OuterMem_StrucFunc"/>
</dbReference>
<evidence type="ECO:0000256" key="4">
    <source>
        <dbReference type="PROSITE-ProRule" id="PRU00473"/>
    </source>
</evidence>
<dbReference type="PROSITE" id="PS51123">
    <property type="entry name" value="OMPA_2"/>
    <property type="match status" value="1"/>
</dbReference>
<keyword evidence="8" id="KW-1185">Reference proteome</keyword>
<keyword evidence="2 4" id="KW-0472">Membrane</keyword>
<dbReference type="PRINTS" id="PR01023">
    <property type="entry name" value="NAFLGMOTY"/>
</dbReference>
<dbReference type="PANTHER" id="PTHR30329:SF21">
    <property type="entry name" value="LIPOPROTEIN YIAD-RELATED"/>
    <property type="match status" value="1"/>
</dbReference>
<feature type="domain" description="OmpA-like" evidence="6">
    <location>
        <begin position="105"/>
        <end position="221"/>
    </location>
</feature>
<dbReference type="SUPFAM" id="SSF103088">
    <property type="entry name" value="OmpA-like"/>
    <property type="match status" value="1"/>
</dbReference>
<accession>A0A1H6QTY0</accession>
<evidence type="ECO:0000256" key="5">
    <source>
        <dbReference type="SAM" id="SignalP"/>
    </source>
</evidence>
<comment type="subcellular location">
    <subcellularLocation>
        <location evidence="1">Cell outer membrane</location>
    </subcellularLocation>
</comment>
<evidence type="ECO:0000256" key="2">
    <source>
        <dbReference type="ARBA" id="ARBA00023136"/>
    </source>
</evidence>
<feature type="chain" id="PRO_5017339902" evidence="5">
    <location>
        <begin position="27"/>
        <end position="221"/>
    </location>
</feature>
<keyword evidence="3" id="KW-0998">Cell outer membrane</keyword>
<dbReference type="EMBL" id="FNYH01000002">
    <property type="protein sequence ID" value="SEI47161.1"/>
    <property type="molecule type" value="Genomic_DNA"/>
</dbReference>
<protein>
    <submittedName>
        <fullName evidence="7">Outer membrane protein OmpA</fullName>
    </submittedName>
</protein>
<evidence type="ECO:0000256" key="3">
    <source>
        <dbReference type="ARBA" id="ARBA00023237"/>
    </source>
</evidence>
<reference evidence="8" key="1">
    <citation type="submission" date="2016-10" db="EMBL/GenBank/DDBJ databases">
        <authorList>
            <person name="Varghese N."/>
            <person name="Submissions S."/>
        </authorList>
    </citation>
    <scope>NUCLEOTIDE SEQUENCE [LARGE SCALE GENOMIC DNA]</scope>
    <source>
        <strain evidence="8">DSM 7165</strain>
    </source>
</reference>
<dbReference type="InterPro" id="IPR006664">
    <property type="entry name" value="OMP_bac"/>
</dbReference>